<dbReference type="Proteomes" id="UP001281731">
    <property type="component" value="Unassembled WGS sequence"/>
</dbReference>
<dbReference type="GO" id="GO:0006310">
    <property type="term" value="P:DNA recombination"/>
    <property type="evidence" value="ECO:0007669"/>
    <property type="project" value="UniProtKB-KW"/>
</dbReference>
<keyword evidence="3" id="KW-0175">Coiled coil</keyword>
<dbReference type="RefSeq" id="WP_320756143.1">
    <property type="nucleotide sequence ID" value="NZ_JAWNGC010000001.1"/>
</dbReference>
<dbReference type="PANTHER" id="PTHR30563:SF0">
    <property type="entry name" value="DNA RECOMBINATION PROTEIN RMUC"/>
    <property type="match status" value="1"/>
</dbReference>
<proteinExistence type="inferred from homology"/>
<dbReference type="Pfam" id="PF02646">
    <property type="entry name" value="RmuC"/>
    <property type="match status" value="1"/>
</dbReference>
<comment type="function">
    <text evidence="1">Involved in DNA recombination.</text>
</comment>
<evidence type="ECO:0000256" key="4">
    <source>
        <dbReference type="ARBA" id="ARBA00023172"/>
    </source>
</evidence>
<dbReference type="InterPro" id="IPR003798">
    <property type="entry name" value="DNA_recombination_RmuC"/>
</dbReference>
<accession>A0AAW9HK61</accession>
<keyword evidence="4" id="KW-0233">DNA recombination</keyword>
<evidence type="ECO:0000313" key="5">
    <source>
        <dbReference type="EMBL" id="MDY5154177.1"/>
    </source>
</evidence>
<dbReference type="PANTHER" id="PTHR30563">
    <property type="entry name" value="DNA RECOMBINATION PROTEIN RMUC"/>
    <property type="match status" value="1"/>
</dbReference>
<evidence type="ECO:0000256" key="1">
    <source>
        <dbReference type="ARBA" id="ARBA00003416"/>
    </source>
</evidence>
<dbReference type="EMBL" id="JAWNGC010000001">
    <property type="protein sequence ID" value="MDY5154177.1"/>
    <property type="molecule type" value="Genomic_DNA"/>
</dbReference>
<evidence type="ECO:0000256" key="3">
    <source>
        <dbReference type="ARBA" id="ARBA00023054"/>
    </source>
</evidence>
<dbReference type="AlphaFoldDB" id="A0AAW9HK61"/>
<name>A0AAW9HK61_9ACTO</name>
<comment type="caution">
    <text evidence="5">The sequence shown here is derived from an EMBL/GenBank/DDBJ whole genome shotgun (WGS) entry which is preliminary data.</text>
</comment>
<organism evidence="5 6">
    <name type="scientific">Actinotignum urinale</name>
    <dbReference type="NCBI Taxonomy" id="190146"/>
    <lineage>
        <taxon>Bacteria</taxon>
        <taxon>Bacillati</taxon>
        <taxon>Actinomycetota</taxon>
        <taxon>Actinomycetes</taxon>
        <taxon>Actinomycetales</taxon>
        <taxon>Actinomycetaceae</taxon>
        <taxon>Actinotignum</taxon>
    </lineage>
</organism>
<protein>
    <submittedName>
        <fullName evidence="5">DNA recombination protein RmuC</fullName>
    </submittedName>
</protein>
<gene>
    <name evidence="5" type="ORF">R6G80_00310</name>
</gene>
<comment type="similarity">
    <text evidence="2">Belongs to the RmuC family.</text>
</comment>
<reference evidence="5" key="1">
    <citation type="submission" date="2023-10" db="EMBL/GenBank/DDBJ databases">
        <title>Whole Genome based description of the genera Actinobaculum and Actinotignum reveals a complex phylogenetic relationship within the species included in the genus Actinotignum.</title>
        <authorList>
            <person name="Jensen C.S."/>
            <person name="Dargis R."/>
            <person name="Kemp M."/>
            <person name="Christensen J.J."/>
        </authorList>
    </citation>
    <scope>NUCLEOTIDE SEQUENCE</scope>
    <source>
        <strain evidence="5">SLA_B511</strain>
    </source>
</reference>
<sequence>MTISLLSCVVFALAFVVGGVLGVLYGRLRSRRSAELDLRAREKDIADLHVQLASERTRSSMLEEYATQMEEQVRGDNNVLRALGPIQQSLQTMDNLVRHVEKQQAAQRAQLNEQFANATRIQEQLAKETSSLRGALTGNSSRGMWGEIKLQRIVEVAGMTKHVDFDTQVSTVSGSRPDMVIHLPGDCHIAVDSKVPLSALLALQDLSDTDSNVTYLRSQTDVPREIRSQRQALLKQHTQDMKGHIRELGRRNYPSMFPGSPQFTLMFLPSESLLSLALEEDSTLLEYAYSYGVALVSPTSLLALLRSFTSLWSASSATEEAEKVVELGKTLVSRLESFMKHMETLGKSLSSGVNSYNKALGSLETRVFATARNLSSLECSLETPAPIEASLRIVNTPQQDETP</sequence>
<evidence type="ECO:0000313" key="6">
    <source>
        <dbReference type="Proteomes" id="UP001281731"/>
    </source>
</evidence>
<evidence type="ECO:0000256" key="2">
    <source>
        <dbReference type="ARBA" id="ARBA00009840"/>
    </source>
</evidence>